<dbReference type="PANTHER" id="PTHR19136:SF81">
    <property type="entry name" value="MOLYBDENUM COFACTOR GUANYLYLTRANSFERASE"/>
    <property type="match status" value="1"/>
</dbReference>
<dbReference type="GO" id="GO:0061603">
    <property type="term" value="F:molybdenum cofactor guanylyltransferase activity"/>
    <property type="evidence" value="ECO:0007669"/>
    <property type="project" value="UniProtKB-EC"/>
</dbReference>
<dbReference type="InterPro" id="IPR029044">
    <property type="entry name" value="Nucleotide-diphossugar_trans"/>
</dbReference>
<dbReference type="RefSeq" id="WP_136942998.1">
    <property type="nucleotide sequence ID" value="NZ_SWKR01000002.1"/>
</dbReference>
<evidence type="ECO:0000313" key="10">
    <source>
        <dbReference type="EMBL" id="TKD51051.1"/>
    </source>
</evidence>
<comment type="function">
    <text evidence="8">Transfers a GMP moiety from GTP to Mo-molybdopterin (Mo-MPT) cofactor (Moco or molybdenum cofactor) to form Mo-molybdopterin guanine dinucleotide (Mo-MGD) cofactor.</text>
</comment>
<dbReference type="EC" id="2.7.7.77" evidence="8"/>
<keyword evidence="2 8" id="KW-0808">Transferase</keyword>
<comment type="cofactor">
    <cofactor evidence="8">
        <name>Mg(2+)</name>
        <dbReference type="ChEBI" id="CHEBI:18420"/>
    </cofactor>
</comment>
<dbReference type="CDD" id="cd02503">
    <property type="entry name" value="MobA"/>
    <property type="match status" value="1"/>
</dbReference>
<dbReference type="OrthoDB" id="9788394at2"/>
<evidence type="ECO:0000256" key="4">
    <source>
        <dbReference type="ARBA" id="ARBA00022741"/>
    </source>
</evidence>
<dbReference type="SUPFAM" id="SSF53448">
    <property type="entry name" value="Nucleotide-diphospho-sugar transferases"/>
    <property type="match status" value="1"/>
</dbReference>
<feature type="binding site" evidence="8">
    <location>
        <begin position="8"/>
        <end position="10"/>
    </location>
    <ligand>
        <name>GTP</name>
        <dbReference type="ChEBI" id="CHEBI:37565"/>
    </ligand>
</feature>
<keyword evidence="10" id="KW-0548">Nucleotidyltransferase</keyword>
<evidence type="ECO:0000259" key="9">
    <source>
        <dbReference type="Pfam" id="PF12804"/>
    </source>
</evidence>
<keyword evidence="5 8" id="KW-0460">Magnesium</keyword>
<comment type="similarity">
    <text evidence="8">Belongs to the MobA family.</text>
</comment>
<organism evidence="10 11">
    <name type="scientific">Sphingomonas baiyangensis</name>
    <dbReference type="NCBI Taxonomy" id="2572576"/>
    <lineage>
        <taxon>Bacteria</taxon>
        <taxon>Pseudomonadati</taxon>
        <taxon>Pseudomonadota</taxon>
        <taxon>Alphaproteobacteria</taxon>
        <taxon>Sphingomonadales</taxon>
        <taxon>Sphingomonadaceae</taxon>
        <taxon>Sphingomonas</taxon>
    </lineage>
</organism>
<comment type="catalytic activity">
    <reaction evidence="8">
        <text>Mo-molybdopterin + GTP + H(+) = Mo-molybdopterin guanine dinucleotide + diphosphate</text>
        <dbReference type="Rhea" id="RHEA:34243"/>
        <dbReference type="ChEBI" id="CHEBI:15378"/>
        <dbReference type="ChEBI" id="CHEBI:33019"/>
        <dbReference type="ChEBI" id="CHEBI:37565"/>
        <dbReference type="ChEBI" id="CHEBI:71302"/>
        <dbReference type="ChEBI" id="CHEBI:71310"/>
        <dbReference type="EC" id="2.7.7.77"/>
    </reaction>
</comment>
<comment type="subcellular location">
    <subcellularLocation>
        <location evidence="8">Cytoplasm</location>
    </subcellularLocation>
</comment>
<keyword evidence="1 8" id="KW-0963">Cytoplasm</keyword>
<evidence type="ECO:0000256" key="6">
    <source>
        <dbReference type="ARBA" id="ARBA00023134"/>
    </source>
</evidence>
<dbReference type="InterPro" id="IPR013482">
    <property type="entry name" value="Molybde_CF_guanTrfase"/>
</dbReference>
<dbReference type="GO" id="GO:0005525">
    <property type="term" value="F:GTP binding"/>
    <property type="evidence" value="ECO:0007669"/>
    <property type="project" value="UniProtKB-UniRule"/>
</dbReference>
<keyword evidence="6 8" id="KW-0342">GTP-binding</keyword>
<name>A0A4U1L2E6_9SPHN</name>
<feature type="domain" description="MobA-like NTP transferase" evidence="9">
    <location>
        <begin position="5"/>
        <end position="146"/>
    </location>
</feature>
<evidence type="ECO:0000256" key="5">
    <source>
        <dbReference type="ARBA" id="ARBA00022842"/>
    </source>
</evidence>
<feature type="binding site" evidence="8">
    <location>
        <position position="94"/>
    </location>
    <ligand>
        <name>Mg(2+)</name>
        <dbReference type="ChEBI" id="CHEBI:18420"/>
    </ligand>
</feature>
<keyword evidence="7 8" id="KW-0501">Molybdenum cofactor biosynthesis</keyword>
<keyword evidence="3 8" id="KW-0479">Metal-binding</keyword>
<evidence type="ECO:0000256" key="1">
    <source>
        <dbReference type="ARBA" id="ARBA00022490"/>
    </source>
</evidence>
<accession>A0A4U1L2E6</accession>
<evidence type="ECO:0000256" key="8">
    <source>
        <dbReference type="HAMAP-Rule" id="MF_00316"/>
    </source>
</evidence>
<comment type="caution">
    <text evidence="8">Lacks conserved residue(s) required for the propagation of feature annotation.</text>
</comment>
<gene>
    <name evidence="8" type="primary">mobA</name>
    <name evidence="10" type="ORF">FBR43_09990</name>
</gene>
<keyword evidence="4 8" id="KW-0547">Nucleotide-binding</keyword>
<evidence type="ECO:0000256" key="3">
    <source>
        <dbReference type="ARBA" id="ARBA00022723"/>
    </source>
</evidence>
<reference evidence="10 11" key="1">
    <citation type="submission" date="2019-04" db="EMBL/GenBank/DDBJ databases">
        <authorList>
            <person name="Yang Y."/>
            <person name="Wei D."/>
        </authorList>
    </citation>
    <scope>NUCLEOTIDE SEQUENCE [LARGE SCALE GENOMIC DNA]</scope>
    <source>
        <strain evidence="10 11">L-1-4w-11</strain>
    </source>
</reference>
<dbReference type="GO" id="GO:0006777">
    <property type="term" value="P:Mo-molybdopterin cofactor biosynthetic process"/>
    <property type="evidence" value="ECO:0007669"/>
    <property type="project" value="UniProtKB-KW"/>
</dbReference>
<dbReference type="Pfam" id="PF12804">
    <property type="entry name" value="NTP_transf_3"/>
    <property type="match status" value="1"/>
</dbReference>
<evidence type="ECO:0000313" key="11">
    <source>
        <dbReference type="Proteomes" id="UP000309138"/>
    </source>
</evidence>
<comment type="caution">
    <text evidence="10">The sequence shown here is derived from an EMBL/GenBank/DDBJ whole genome shotgun (WGS) entry which is preliminary data.</text>
</comment>
<evidence type="ECO:0000256" key="7">
    <source>
        <dbReference type="ARBA" id="ARBA00023150"/>
    </source>
</evidence>
<feature type="binding site" evidence="8">
    <location>
        <position position="61"/>
    </location>
    <ligand>
        <name>GTP</name>
        <dbReference type="ChEBI" id="CHEBI:37565"/>
    </ligand>
</feature>
<evidence type="ECO:0000256" key="2">
    <source>
        <dbReference type="ARBA" id="ARBA00022679"/>
    </source>
</evidence>
<dbReference type="GO" id="GO:0005737">
    <property type="term" value="C:cytoplasm"/>
    <property type="evidence" value="ECO:0007669"/>
    <property type="project" value="UniProtKB-SubCell"/>
</dbReference>
<proteinExistence type="inferred from homology"/>
<protein>
    <recommendedName>
        <fullName evidence="8">Molybdenum cofactor guanylyltransferase</fullName>
        <shortName evidence="8">MoCo guanylyltransferase</shortName>
        <ecNumber evidence="8">2.7.7.77</ecNumber>
    </recommendedName>
    <alternativeName>
        <fullName evidence="8">GTP:molybdopterin guanylyltransferase</fullName>
    </alternativeName>
    <alternativeName>
        <fullName evidence="8">Mo-MPT guanylyltransferase</fullName>
    </alternativeName>
    <alternativeName>
        <fullName evidence="8">Molybdopterin guanylyltransferase</fullName>
    </alternativeName>
    <alternativeName>
        <fullName evidence="8">Molybdopterin-guanine dinucleotide synthase</fullName>
        <shortName evidence="8">MGD synthase</shortName>
    </alternativeName>
</protein>
<dbReference type="InterPro" id="IPR025877">
    <property type="entry name" value="MobA-like_NTP_Trfase"/>
</dbReference>
<dbReference type="GO" id="GO:0046872">
    <property type="term" value="F:metal ion binding"/>
    <property type="evidence" value="ECO:0007669"/>
    <property type="project" value="UniProtKB-KW"/>
</dbReference>
<keyword evidence="11" id="KW-1185">Reference proteome</keyword>
<dbReference type="Proteomes" id="UP000309138">
    <property type="component" value="Unassembled WGS sequence"/>
</dbReference>
<dbReference type="EMBL" id="SWKR01000002">
    <property type="protein sequence ID" value="TKD51051.1"/>
    <property type="molecule type" value="Genomic_DNA"/>
</dbReference>
<feature type="binding site" evidence="8">
    <location>
        <position position="20"/>
    </location>
    <ligand>
        <name>GTP</name>
        <dbReference type="ChEBI" id="CHEBI:37565"/>
    </ligand>
</feature>
<feature type="binding site" evidence="8">
    <location>
        <position position="94"/>
    </location>
    <ligand>
        <name>GTP</name>
        <dbReference type="ChEBI" id="CHEBI:37565"/>
    </ligand>
</feature>
<dbReference type="Gene3D" id="3.90.550.10">
    <property type="entry name" value="Spore Coat Polysaccharide Biosynthesis Protein SpsA, Chain A"/>
    <property type="match status" value="1"/>
</dbReference>
<comment type="subunit">
    <text evidence="8">Monomer.</text>
</comment>
<sequence length="174" mass="17949">MTLLGVVLAGGEARRFGSDKALALLGDRPLIAHAAAILAPWVADLLVVGRSEAPVGRTVHDWPREGLGPLGGICGALKVAAAEGHTGVLTIACDMPRVPEALVASLTAMPGAAYVRQSPVMGRWPVAAFASLERWLEHGDDRSVVGWAHSIGAATVEADGDLPNVNRPGDLSAL</sequence>
<dbReference type="PANTHER" id="PTHR19136">
    <property type="entry name" value="MOLYBDENUM COFACTOR GUANYLYLTRANSFERASE"/>
    <property type="match status" value="1"/>
</dbReference>
<dbReference type="HAMAP" id="MF_00316">
    <property type="entry name" value="MobA"/>
    <property type="match status" value="1"/>
</dbReference>
<dbReference type="AlphaFoldDB" id="A0A4U1L2E6"/>
<comment type="domain">
    <text evidence="8">The N-terminal domain determines nucleotide recognition and specific binding, while the C-terminal domain determines the specific binding to the target protein.</text>
</comment>